<proteinExistence type="predicted"/>
<evidence type="ECO:0000313" key="8">
    <source>
        <dbReference type="EMBL" id="CAH3163996.1"/>
    </source>
</evidence>
<feature type="transmembrane region" description="Helical" evidence="6">
    <location>
        <begin position="234"/>
        <end position="255"/>
    </location>
</feature>
<feature type="transmembrane region" description="Helical" evidence="6">
    <location>
        <begin position="466"/>
        <end position="482"/>
    </location>
</feature>
<feature type="transmembrane region" description="Helical" evidence="6">
    <location>
        <begin position="181"/>
        <end position="199"/>
    </location>
</feature>
<evidence type="ECO:0000256" key="1">
    <source>
        <dbReference type="ARBA" id="ARBA00004651"/>
    </source>
</evidence>
<evidence type="ECO:0000256" key="5">
    <source>
        <dbReference type="ARBA" id="ARBA00023136"/>
    </source>
</evidence>
<feature type="transmembrane region" description="Helical" evidence="6">
    <location>
        <begin position="413"/>
        <end position="433"/>
    </location>
</feature>
<feature type="transmembrane region" description="Helical" evidence="6">
    <location>
        <begin position="344"/>
        <end position="367"/>
    </location>
</feature>
<accession>A0AAU9Y140</accession>
<organism evidence="8 9">
    <name type="scientific">Pocillopora meandrina</name>
    <dbReference type="NCBI Taxonomy" id="46732"/>
    <lineage>
        <taxon>Eukaryota</taxon>
        <taxon>Metazoa</taxon>
        <taxon>Cnidaria</taxon>
        <taxon>Anthozoa</taxon>
        <taxon>Hexacorallia</taxon>
        <taxon>Scleractinia</taxon>
        <taxon>Astrocoeniina</taxon>
        <taxon>Pocilloporidae</taxon>
        <taxon>Pocillopora</taxon>
    </lineage>
</organism>
<evidence type="ECO:0000313" key="9">
    <source>
        <dbReference type="Proteomes" id="UP001159428"/>
    </source>
</evidence>
<feature type="transmembrane region" description="Helical" evidence="6">
    <location>
        <begin position="71"/>
        <end position="97"/>
    </location>
</feature>
<reference evidence="8 9" key="1">
    <citation type="submission" date="2022-05" db="EMBL/GenBank/DDBJ databases">
        <authorList>
            <consortium name="Genoscope - CEA"/>
            <person name="William W."/>
        </authorList>
    </citation>
    <scope>NUCLEOTIDE SEQUENCE [LARGE SCALE GENOMIC DNA]</scope>
</reference>
<dbReference type="PROSITE" id="PS50262">
    <property type="entry name" value="G_PROTEIN_RECEP_F1_2"/>
    <property type="match status" value="3"/>
</dbReference>
<evidence type="ECO:0000256" key="2">
    <source>
        <dbReference type="ARBA" id="ARBA00022475"/>
    </source>
</evidence>
<evidence type="ECO:0000259" key="7">
    <source>
        <dbReference type="PROSITE" id="PS50262"/>
    </source>
</evidence>
<dbReference type="CDD" id="cd00637">
    <property type="entry name" value="7tm_classA_rhodopsin-like"/>
    <property type="match status" value="3"/>
</dbReference>
<protein>
    <recommendedName>
        <fullName evidence="7">G-protein coupled receptors family 1 profile domain-containing protein</fullName>
    </recommendedName>
</protein>
<feature type="transmembrane region" description="Helical" evidence="6">
    <location>
        <begin position="267"/>
        <end position="290"/>
    </location>
</feature>
<feature type="transmembrane region" description="Helical" evidence="6">
    <location>
        <begin position="310"/>
        <end position="332"/>
    </location>
</feature>
<feature type="transmembrane region" description="Helical" evidence="6">
    <location>
        <begin position="155"/>
        <end position="175"/>
    </location>
</feature>
<dbReference type="Proteomes" id="UP001159428">
    <property type="component" value="Unassembled WGS sequence"/>
</dbReference>
<keyword evidence="3 6" id="KW-0812">Transmembrane</keyword>
<keyword evidence="2" id="KW-1003">Cell membrane</keyword>
<dbReference type="PANTHER" id="PTHR22750">
    <property type="entry name" value="G-PROTEIN COUPLED RECEPTOR"/>
    <property type="match status" value="1"/>
</dbReference>
<feature type="transmembrane region" description="Helical" evidence="6">
    <location>
        <begin position="625"/>
        <end position="645"/>
    </location>
</feature>
<dbReference type="GO" id="GO:0005886">
    <property type="term" value="C:plasma membrane"/>
    <property type="evidence" value="ECO:0007669"/>
    <property type="project" value="UniProtKB-SubCell"/>
</dbReference>
<dbReference type="Pfam" id="PF00001">
    <property type="entry name" value="7tm_1"/>
    <property type="match status" value="3"/>
</dbReference>
<feature type="transmembrane region" description="Helical" evidence="6">
    <location>
        <begin position="38"/>
        <end position="59"/>
    </location>
</feature>
<feature type="transmembrane region" description="Helical" evidence="6">
    <location>
        <begin position="682"/>
        <end position="703"/>
    </location>
</feature>
<dbReference type="AlphaFoldDB" id="A0AAU9Y140"/>
<evidence type="ECO:0000256" key="6">
    <source>
        <dbReference type="SAM" id="Phobius"/>
    </source>
</evidence>
<feature type="domain" description="G-protein coupled receptors family 1 profile" evidence="7">
    <location>
        <begin position="357"/>
        <end position="491"/>
    </location>
</feature>
<dbReference type="SMART" id="SM01381">
    <property type="entry name" value="7TM_GPCR_Srsx"/>
    <property type="match status" value="1"/>
</dbReference>
<dbReference type="Gene3D" id="1.20.1070.10">
    <property type="entry name" value="Rhodopsin 7-helix transmembrane proteins"/>
    <property type="match status" value="3"/>
</dbReference>
<feature type="domain" description="G-protein coupled receptors family 1 profile" evidence="7">
    <location>
        <begin position="51"/>
        <end position="291"/>
    </location>
</feature>
<feature type="transmembrane region" description="Helical" evidence="6">
    <location>
        <begin position="388"/>
        <end position="407"/>
    </location>
</feature>
<comment type="caution">
    <text evidence="8">The sequence shown here is derived from an EMBL/GenBank/DDBJ whole genome shotgun (WGS) entry which is preliminary data.</text>
</comment>
<dbReference type="SUPFAM" id="SSF81321">
    <property type="entry name" value="Family A G protein-coupled receptor-like"/>
    <property type="match status" value="3"/>
</dbReference>
<keyword evidence="4 6" id="KW-1133">Transmembrane helix</keyword>
<keyword evidence="5 6" id="KW-0472">Membrane</keyword>
<name>A0AAU9Y140_9CNID</name>
<keyword evidence="9" id="KW-1185">Reference proteome</keyword>
<feature type="transmembrane region" description="Helical" evidence="6">
    <location>
        <begin position="117"/>
        <end position="143"/>
    </location>
</feature>
<evidence type="ECO:0000256" key="4">
    <source>
        <dbReference type="ARBA" id="ARBA00022989"/>
    </source>
</evidence>
<sequence length="755" mass="85564">MAETNLTKDEAQTTAFEDLRCLPFLAGGLQPQSLYSSAAVYIIFSITTILGNSLILVALHKESSLHPPSKLLYRCLATTDLLVGIFSQPMMATYFMSLANDNWGLCRYASHAAFTTSYTFCGVSLLTMTAISVDRLVALLLGLRYRQTATLKRTYIMVAAFWVLSSLICLCCILNCRIALWLGRISISLFLLISITSYTKIFRTLSHHQAEVQHHVQQQLSQPNALNMVKYRKAMYSALWVQFALVVCYIPYFIIETLISQSNTESLHLVVFWRLTIGLVQFNSTLNPFLYSWKIREVRQAVKQTLRQAFCSVQILLSITAFAGNSLILFALHKESSLHPPSKLLYRCLATTDLLVVSLMTMTAISVDRLLALLLGLRYKQIVTLKRTYIIVTTFWIFNLVASLSGFFHRPIIFLYSFLVTSFCLVISVASYTKIFCSLRHHQAQVRDQQQLSQTNALNMARFRNAVYSALWVQLALVVCYAPISVQILLSITAFAGNSLILFALHKESSLHPPSKLLYRCLATTDLLVGLVVQPLDATYWMSVVQEQWSLCRYAFDTAYITGFALLLVSLMTMTAISVDRLLALLLGLRYRQIVTLKRTYIIITTFWVFTLVASLCGIFYRHIIVLYGCLVVSFCLVISLASYARIFCTLRYHQAQAQDQQHPSQTDALNLARFRKAVYSALWVQLALVICYAPMYTVGIVIAHTKKYSLLLVFTQKVGLILLYLNSTLNPFLYCWKISEVRQAVKRTLKEALC</sequence>
<dbReference type="GO" id="GO:0004930">
    <property type="term" value="F:G protein-coupled receptor activity"/>
    <property type="evidence" value="ECO:0007669"/>
    <property type="project" value="InterPro"/>
</dbReference>
<dbReference type="InterPro" id="IPR000276">
    <property type="entry name" value="GPCR_Rhodpsn"/>
</dbReference>
<feature type="domain" description="G-protein coupled receptors family 1 profile" evidence="7">
    <location>
        <begin position="497"/>
        <end position="735"/>
    </location>
</feature>
<dbReference type="PRINTS" id="PR00237">
    <property type="entry name" value="GPCRRHODOPSN"/>
</dbReference>
<feature type="transmembrane region" description="Helical" evidence="6">
    <location>
        <begin position="559"/>
        <end position="579"/>
    </location>
</feature>
<gene>
    <name evidence="8" type="ORF">PMEA_00035793</name>
</gene>
<dbReference type="InterPro" id="IPR017452">
    <property type="entry name" value="GPCR_Rhodpsn_7TM"/>
</dbReference>
<comment type="subcellular location">
    <subcellularLocation>
        <location evidence="1">Cell membrane</location>
        <topology evidence="1">Multi-pass membrane protein</topology>
    </subcellularLocation>
</comment>
<feature type="transmembrane region" description="Helical" evidence="6">
    <location>
        <begin position="600"/>
        <end position="619"/>
    </location>
</feature>
<evidence type="ECO:0000256" key="3">
    <source>
        <dbReference type="ARBA" id="ARBA00022692"/>
    </source>
</evidence>
<dbReference type="EMBL" id="CALNXJ010000098">
    <property type="protein sequence ID" value="CAH3163996.1"/>
    <property type="molecule type" value="Genomic_DNA"/>
</dbReference>